<feature type="compositionally biased region" description="Basic residues" evidence="1">
    <location>
        <begin position="22"/>
        <end position="33"/>
    </location>
</feature>
<gene>
    <name evidence="2" type="ORF">BD410DRAFT_840362</name>
</gene>
<reference evidence="2 3" key="1">
    <citation type="submission" date="2018-06" db="EMBL/GenBank/DDBJ databases">
        <title>A transcriptomic atlas of mushroom development highlights an independent origin of complex multicellularity.</title>
        <authorList>
            <consortium name="DOE Joint Genome Institute"/>
            <person name="Krizsan K."/>
            <person name="Almasi E."/>
            <person name="Merenyi Z."/>
            <person name="Sahu N."/>
            <person name="Viragh M."/>
            <person name="Koszo T."/>
            <person name="Mondo S."/>
            <person name="Kiss B."/>
            <person name="Balint B."/>
            <person name="Kues U."/>
            <person name="Barry K."/>
            <person name="Hegedus J.C."/>
            <person name="Henrissat B."/>
            <person name="Johnson J."/>
            <person name="Lipzen A."/>
            <person name="Ohm R."/>
            <person name="Nagy I."/>
            <person name="Pangilinan J."/>
            <person name="Yan J."/>
            <person name="Xiong Y."/>
            <person name="Grigoriev I.V."/>
            <person name="Hibbett D.S."/>
            <person name="Nagy L.G."/>
        </authorList>
    </citation>
    <scope>NUCLEOTIDE SEQUENCE [LARGE SCALE GENOMIC DNA]</scope>
    <source>
        <strain evidence="2 3">SZMC22713</strain>
    </source>
</reference>
<name>A0A4Y7Q2X5_9AGAM</name>
<feature type="compositionally biased region" description="Polar residues" evidence="1">
    <location>
        <begin position="92"/>
        <end position="107"/>
    </location>
</feature>
<dbReference type="EMBL" id="ML170179">
    <property type="protein sequence ID" value="TDL21681.1"/>
    <property type="molecule type" value="Genomic_DNA"/>
</dbReference>
<organism evidence="2 3">
    <name type="scientific">Rickenella mellea</name>
    <dbReference type="NCBI Taxonomy" id="50990"/>
    <lineage>
        <taxon>Eukaryota</taxon>
        <taxon>Fungi</taxon>
        <taxon>Dikarya</taxon>
        <taxon>Basidiomycota</taxon>
        <taxon>Agaricomycotina</taxon>
        <taxon>Agaricomycetes</taxon>
        <taxon>Hymenochaetales</taxon>
        <taxon>Rickenellaceae</taxon>
        <taxon>Rickenella</taxon>
    </lineage>
</organism>
<accession>A0A4Y7Q2X5</accession>
<protein>
    <submittedName>
        <fullName evidence="2">Uncharacterized protein</fullName>
    </submittedName>
</protein>
<evidence type="ECO:0000256" key="1">
    <source>
        <dbReference type="SAM" id="MobiDB-lite"/>
    </source>
</evidence>
<feature type="compositionally biased region" description="Basic residues" evidence="1">
    <location>
        <begin position="108"/>
        <end position="117"/>
    </location>
</feature>
<feature type="compositionally biased region" description="Low complexity" evidence="1">
    <location>
        <begin position="11"/>
        <end position="21"/>
    </location>
</feature>
<dbReference type="AlphaFoldDB" id="A0A4Y7Q2X5"/>
<feature type="compositionally biased region" description="Polar residues" evidence="1">
    <location>
        <begin position="36"/>
        <end position="46"/>
    </location>
</feature>
<proteinExistence type="predicted"/>
<feature type="region of interest" description="Disordered" evidence="1">
    <location>
        <begin position="69"/>
        <end position="159"/>
    </location>
</feature>
<evidence type="ECO:0000313" key="2">
    <source>
        <dbReference type="EMBL" id="TDL21681.1"/>
    </source>
</evidence>
<dbReference type="VEuPathDB" id="FungiDB:BD410DRAFT_840362"/>
<evidence type="ECO:0000313" key="3">
    <source>
        <dbReference type="Proteomes" id="UP000294933"/>
    </source>
</evidence>
<feature type="region of interest" description="Disordered" evidence="1">
    <location>
        <begin position="1"/>
        <end position="57"/>
    </location>
</feature>
<feature type="compositionally biased region" description="Basic and acidic residues" evidence="1">
    <location>
        <begin position="118"/>
        <end position="129"/>
    </location>
</feature>
<keyword evidence="3" id="KW-1185">Reference proteome</keyword>
<sequence>MTSTRATNERPTTTKAATPKSKTCRRITARARAPKSPSTPAFTTGVHSARGYAEPATRALRRNLRRWSPLIMPPNTHPQTGAPPTRHPIPQTPTSSPTDTGYGTTSRTWRRGVRTTHHAPEQGPEDHWRAPTTTPPHDISQLTRRDAKSATRRMHGSIQ</sequence>
<feature type="compositionally biased region" description="Polar residues" evidence="1">
    <location>
        <begin position="1"/>
        <end position="10"/>
    </location>
</feature>
<feature type="compositionally biased region" description="Basic residues" evidence="1">
    <location>
        <begin position="150"/>
        <end position="159"/>
    </location>
</feature>
<dbReference type="Proteomes" id="UP000294933">
    <property type="component" value="Unassembled WGS sequence"/>
</dbReference>